<dbReference type="AlphaFoldDB" id="A0A1Y2H6V2"/>
<dbReference type="Gene3D" id="3.40.50.1000">
    <property type="entry name" value="HAD superfamily/HAD-like"/>
    <property type="match status" value="1"/>
</dbReference>
<dbReference type="GO" id="GO:0005388">
    <property type="term" value="F:P-type calcium transporter activity"/>
    <property type="evidence" value="ECO:0007669"/>
    <property type="project" value="TreeGrafter"/>
</dbReference>
<dbReference type="Pfam" id="PF00122">
    <property type="entry name" value="E1-E2_ATPase"/>
    <property type="match status" value="1"/>
</dbReference>
<evidence type="ECO:0000256" key="5">
    <source>
        <dbReference type="ARBA" id="ARBA00022840"/>
    </source>
</evidence>
<evidence type="ECO:0000259" key="11">
    <source>
        <dbReference type="Pfam" id="PF00122"/>
    </source>
</evidence>
<dbReference type="InterPro" id="IPR001757">
    <property type="entry name" value="P_typ_ATPase"/>
</dbReference>
<keyword evidence="15" id="KW-1185">Reference proteome</keyword>
<keyword evidence="6" id="KW-0460">Magnesium</keyword>
<evidence type="ECO:0000256" key="9">
    <source>
        <dbReference type="ARBA" id="ARBA00023136"/>
    </source>
</evidence>
<evidence type="ECO:0008006" key="16">
    <source>
        <dbReference type="Google" id="ProtNLM"/>
    </source>
</evidence>
<accession>A0A1Y2H6V2</accession>
<protein>
    <recommendedName>
        <fullName evidence="16">Calcium-transporting ATPase</fullName>
    </recommendedName>
</protein>
<keyword evidence="3" id="KW-0479">Metal-binding</keyword>
<dbReference type="SUPFAM" id="SSF81665">
    <property type="entry name" value="Calcium ATPase, transmembrane domain M"/>
    <property type="match status" value="1"/>
</dbReference>
<dbReference type="PROSITE" id="PS00154">
    <property type="entry name" value="ATPASE_E1_E2"/>
    <property type="match status" value="1"/>
</dbReference>
<dbReference type="InterPro" id="IPR004014">
    <property type="entry name" value="ATPase_P-typ_cation-transptr_N"/>
</dbReference>
<dbReference type="GO" id="GO:0046872">
    <property type="term" value="F:metal ion binding"/>
    <property type="evidence" value="ECO:0007669"/>
    <property type="project" value="UniProtKB-KW"/>
</dbReference>
<dbReference type="SFLD" id="SFLDG00002">
    <property type="entry name" value="C1.7:_P-type_atpase_like"/>
    <property type="match status" value="1"/>
</dbReference>
<evidence type="ECO:0000256" key="10">
    <source>
        <dbReference type="SAM" id="Phobius"/>
    </source>
</evidence>
<feature type="transmembrane region" description="Helical" evidence="10">
    <location>
        <begin position="289"/>
        <end position="312"/>
    </location>
</feature>
<feature type="transmembrane region" description="Helical" evidence="10">
    <location>
        <begin position="332"/>
        <end position="357"/>
    </location>
</feature>
<feature type="domain" description="P-type ATPase A" evidence="11">
    <location>
        <begin position="165"/>
        <end position="264"/>
    </location>
</feature>
<feature type="transmembrane region" description="Helical" evidence="10">
    <location>
        <begin position="859"/>
        <end position="878"/>
    </location>
</feature>
<dbReference type="SFLD" id="SFLDF00027">
    <property type="entry name" value="p-type_atpase"/>
    <property type="match status" value="1"/>
</dbReference>
<dbReference type="Proteomes" id="UP000193411">
    <property type="component" value="Unassembled WGS sequence"/>
</dbReference>
<evidence type="ECO:0000256" key="3">
    <source>
        <dbReference type="ARBA" id="ARBA00022723"/>
    </source>
</evidence>
<dbReference type="InterPro" id="IPR006068">
    <property type="entry name" value="ATPase_P-typ_cation-transptr_C"/>
</dbReference>
<dbReference type="GO" id="GO:0016887">
    <property type="term" value="F:ATP hydrolysis activity"/>
    <property type="evidence" value="ECO:0007669"/>
    <property type="project" value="InterPro"/>
</dbReference>
<gene>
    <name evidence="14" type="ORF">BCR44DRAFT_1494089</name>
</gene>
<dbReference type="InterPro" id="IPR023214">
    <property type="entry name" value="HAD_sf"/>
</dbReference>
<dbReference type="PANTHER" id="PTHR24093">
    <property type="entry name" value="CATION TRANSPORTING ATPASE"/>
    <property type="match status" value="1"/>
</dbReference>
<feature type="domain" description="Cation-transporting P-type ATPase C-terminal" evidence="12">
    <location>
        <begin position="769"/>
        <end position="945"/>
    </location>
</feature>
<evidence type="ECO:0000256" key="6">
    <source>
        <dbReference type="ARBA" id="ARBA00022842"/>
    </source>
</evidence>
<dbReference type="GO" id="GO:0006874">
    <property type="term" value="P:intracellular calcium ion homeostasis"/>
    <property type="evidence" value="ECO:0007669"/>
    <property type="project" value="TreeGrafter"/>
</dbReference>
<keyword evidence="8 10" id="KW-1133">Transmembrane helix</keyword>
<proteinExistence type="predicted"/>
<dbReference type="FunFam" id="2.70.150.10:FF:000029">
    <property type="entry name" value="Calcium-transporting ATPase"/>
    <property type="match status" value="1"/>
</dbReference>
<dbReference type="STRING" id="765915.A0A1Y2H6V2"/>
<dbReference type="InterPro" id="IPR036412">
    <property type="entry name" value="HAD-like_sf"/>
</dbReference>
<keyword evidence="2 10" id="KW-0812">Transmembrane</keyword>
<dbReference type="GO" id="GO:0012505">
    <property type="term" value="C:endomembrane system"/>
    <property type="evidence" value="ECO:0007669"/>
    <property type="project" value="UniProtKB-SubCell"/>
</dbReference>
<dbReference type="OrthoDB" id="3352408at2759"/>
<evidence type="ECO:0000256" key="1">
    <source>
        <dbReference type="ARBA" id="ARBA00004127"/>
    </source>
</evidence>
<dbReference type="Gene3D" id="3.40.1110.10">
    <property type="entry name" value="Calcium-transporting ATPase, cytoplasmic domain N"/>
    <property type="match status" value="1"/>
</dbReference>
<dbReference type="Pfam" id="PF13246">
    <property type="entry name" value="Cation_ATPase"/>
    <property type="match status" value="1"/>
</dbReference>
<dbReference type="SFLD" id="SFLDS00003">
    <property type="entry name" value="Haloacid_Dehalogenase"/>
    <property type="match status" value="1"/>
</dbReference>
<evidence type="ECO:0000259" key="13">
    <source>
        <dbReference type="Pfam" id="PF00690"/>
    </source>
</evidence>
<keyword evidence="7" id="KW-1278">Translocase</keyword>
<feature type="transmembrane region" description="Helical" evidence="10">
    <location>
        <begin position="744"/>
        <end position="765"/>
    </location>
</feature>
<organism evidence="14 15">
    <name type="scientific">Catenaria anguillulae PL171</name>
    <dbReference type="NCBI Taxonomy" id="765915"/>
    <lineage>
        <taxon>Eukaryota</taxon>
        <taxon>Fungi</taxon>
        <taxon>Fungi incertae sedis</taxon>
        <taxon>Blastocladiomycota</taxon>
        <taxon>Blastocladiomycetes</taxon>
        <taxon>Blastocladiales</taxon>
        <taxon>Catenariaceae</taxon>
        <taxon>Catenaria</taxon>
    </lineage>
</organism>
<feature type="domain" description="Cation-transporting P-type ATPase N-terminal" evidence="13">
    <location>
        <begin position="42"/>
        <end position="116"/>
    </location>
</feature>
<evidence type="ECO:0000256" key="7">
    <source>
        <dbReference type="ARBA" id="ARBA00022967"/>
    </source>
</evidence>
<dbReference type="SUPFAM" id="SSF56784">
    <property type="entry name" value="HAD-like"/>
    <property type="match status" value="1"/>
</dbReference>
<dbReference type="NCBIfam" id="TIGR01494">
    <property type="entry name" value="ATPase_P-type"/>
    <property type="match status" value="2"/>
</dbReference>
<dbReference type="Pfam" id="PF00689">
    <property type="entry name" value="Cation_ATPase_C"/>
    <property type="match status" value="1"/>
</dbReference>
<keyword evidence="5" id="KW-0067">ATP-binding</keyword>
<reference evidence="14 15" key="1">
    <citation type="submission" date="2016-07" db="EMBL/GenBank/DDBJ databases">
        <title>Pervasive Adenine N6-methylation of Active Genes in Fungi.</title>
        <authorList>
            <consortium name="DOE Joint Genome Institute"/>
            <person name="Mondo S.J."/>
            <person name="Dannebaum R.O."/>
            <person name="Kuo R.C."/>
            <person name="Labutti K."/>
            <person name="Haridas S."/>
            <person name="Kuo A."/>
            <person name="Salamov A."/>
            <person name="Ahrendt S.R."/>
            <person name="Lipzen A."/>
            <person name="Sullivan W."/>
            <person name="Andreopoulos W.B."/>
            <person name="Clum A."/>
            <person name="Lindquist E."/>
            <person name="Daum C."/>
            <person name="Ramamoorthy G.K."/>
            <person name="Gryganskyi A."/>
            <person name="Culley D."/>
            <person name="Magnuson J.K."/>
            <person name="James T.Y."/>
            <person name="O'Malley M.A."/>
            <person name="Stajich J.E."/>
            <person name="Spatafora J.W."/>
            <person name="Visel A."/>
            <person name="Grigoriev I.V."/>
        </authorList>
    </citation>
    <scope>NUCLEOTIDE SEQUENCE [LARGE SCALE GENOMIC DNA]</scope>
    <source>
        <strain evidence="14 15">PL171</strain>
    </source>
</reference>
<evidence type="ECO:0000259" key="12">
    <source>
        <dbReference type="Pfam" id="PF00689"/>
    </source>
</evidence>
<dbReference type="Gene3D" id="2.70.150.10">
    <property type="entry name" value="Calcium-transporting ATPase, cytoplasmic transduction domain A"/>
    <property type="match status" value="1"/>
</dbReference>
<dbReference type="InterPro" id="IPR044492">
    <property type="entry name" value="P_typ_ATPase_HD_dom"/>
</dbReference>
<feature type="transmembrane region" description="Helical" evidence="10">
    <location>
        <begin position="106"/>
        <end position="125"/>
    </location>
</feature>
<dbReference type="Gene3D" id="1.20.1110.10">
    <property type="entry name" value="Calcium-transporting ATPase, transmembrane domain"/>
    <property type="match status" value="1"/>
</dbReference>
<dbReference type="PRINTS" id="PR00119">
    <property type="entry name" value="CATATPASE"/>
</dbReference>
<sequence>MSNNGPASSAADFAITADQLGNVVNFDERANTEQTKLLNAKYGGVDGLAYFLRTHLETGLEVTDPTTMDAVDAIPRQEAFGVNLVPPPPSQTILEMIIENIKEDPIIKILILGAIVTLIIGGIQGDGWVEGIAILSAVAIVLTVTAGNDYSKDKKFKRLLLLQSDKKTKVIRGGRKDQISSWDVMVGDLVELVIGDEIPADGVLVRGNRLVVDESPLTGESIPVKKSAKSPFLFSGCQASEGTGIMLVTAVGARSSGGKIQALLSEAQGQETVLQSKLRGMALSIGKMGFMAGITTFWFSQFASSSIPVAHYPQGGFPSSDLIRLLRFFNTSVTIVVVCVPEGLPLAVTISLAFSMFKMIKDRCFVRHLEASETMGEATAICTDKTGTLTENRMTVVKTLIARKLIHGEGSGEPDSIPLSASLFSDAIRDVLMEAVCINSTCFIKYKPNDPLPLFVGSATEGALLVMAQKLGYDYDKVRKQTRKVENGEYLFTSDRKRMATLCEPRAALIPGASPPLFRLYVKGASEIILGLCQQQVNSDGMVVPLGGEDREHLFGVIRNWAGDGLRTLALAYRDFDRPLTRAERDDPEHDLVFLGLVGIKDPAGIIVRMVTGDNLLTACKIARECSILNDYGIAMEGPVFRELSIPEKKAVIPKLQVLARSSPADKHTLVSLLKEMGEVVAVTGDGTNDAPALKEADVGFAMGISGTQISMNASDIILLDDNFVSIVQSIKWGRNVLNAVRKFLQFQLSVNVVAICTTIIGAIANDESPLTPVQLLWVNLIMDTFGALALASDVPDPKLLKQKPHRRHDPILTRPMTVYVFTCALYQVVILMTILFHAEQLLYPSFNAAARGISGRRWTMTILFTTFVLMQVVNKVLARQLNFELNFLRGTTKNPLFPLMIFCILFIQTLIVQFAGDFVRTVPLTGNEWGLCIAFALGMIPYQTVIRSCVYFYRLQKTTFSQQTGGKTAANGKSLPEQQPLKQSTILKSSSVARSPADLGE</sequence>
<keyword evidence="9 10" id="KW-0472">Membrane</keyword>
<dbReference type="Pfam" id="PF00690">
    <property type="entry name" value="Cation_ATPase_N"/>
    <property type="match status" value="1"/>
</dbReference>
<dbReference type="InterPro" id="IPR023299">
    <property type="entry name" value="ATPase_P-typ_cyto_dom_N"/>
</dbReference>
<dbReference type="InterPro" id="IPR008250">
    <property type="entry name" value="ATPase_P-typ_transduc_dom_A_sf"/>
</dbReference>
<evidence type="ECO:0000313" key="14">
    <source>
        <dbReference type="EMBL" id="ORZ29734.1"/>
    </source>
</evidence>
<keyword evidence="4" id="KW-0547">Nucleotide-binding</keyword>
<dbReference type="PRINTS" id="PR00120">
    <property type="entry name" value="HATPASE"/>
</dbReference>
<dbReference type="EMBL" id="MCFL01000131">
    <property type="protein sequence ID" value="ORZ29734.1"/>
    <property type="molecule type" value="Genomic_DNA"/>
</dbReference>
<dbReference type="SUPFAM" id="SSF81653">
    <property type="entry name" value="Calcium ATPase, transduction domain A"/>
    <property type="match status" value="1"/>
</dbReference>
<feature type="transmembrane region" description="Helical" evidence="10">
    <location>
        <begin position="817"/>
        <end position="839"/>
    </location>
</feature>
<feature type="transmembrane region" description="Helical" evidence="10">
    <location>
        <begin position="929"/>
        <end position="954"/>
    </location>
</feature>
<evidence type="ECO:0000256" key="4">
    <source>
        <dbReference type="ARBA" id="ARBA00022741"/>
    </source>
</evidence>
<feature type="transmembrane region" description="Helical" evidence="10">
    <location>
        <begin position="777"/>
        <end position="796"/>
    </location>
</feature>
<evidence type="ECO:0000256" key="2">
    <source>
        <dbReference type="ARBA" id="ARBA00022692"/>
    </source>
</evidence>
<name>A0A1Y2H6V2_9FUNG</name>
<dbReference type="GO" id="GO:0005886">
    <property type="term" value="C:plasma membrane"/>
    <property type="evidence" value="ECO:0007669"/>
    <property type="project" value="TreeGrafter"/>
</dbReference>
<dbReference type="InterPro" id="IPR023298">
    <property type="entry name" value="ATPase_P-typ_TM_dom_sf"/>
</dbReference>
<comment type="caution">
    <text evidence="14">The sequence shown here is derived from an EMBL/GenBank/DDBJ whole genome shotgun (WGS) entry which is preliminary data.</text>
</comment>
<dbReference type="InterPro" id="IPR018303">
    <property type="entry name" value="ATPase_P-typ_P_site"/>
</dbReference>
<dbReference type="PANTHER" id="PTHR24093:SF369">
    <property type="entry name" value="CALCIUM-TRANSPORTING ATPASE"/>
    <property type="match status" value="1"/>
</dbReference>
<comment type="subcellular location">
    <subcellularLocation>
        <location evidence="1">Endomembrane system</location>
        <topology evidence="1">Multi-pass membrane protein</topology>
    </subcellularLocation>
</comment>
<feature type="transmembrane region" description="Helical" evidence="10">
    <location>
        <begin position="131"/>
        <end position="150"/>
    </location>
</feature>
<evidence type="ECO:0000256" key="8">
    <source>
        <dbReference type="ARBA" id="ARBA00022989"/>
    </source>
</evidence>
<dbReference type="InterPro" id="IPR059000">
    <property type="entry name" value="ATPase_P-type_domA"/>
</dbReference>
<dbReference type="GO" id="GO:0005524">
    <property type="term" value="F:ATP binding"/>
    <property type="evidence" value="ECO:0007669"/>
    <property type="project" value="UniProtKB-KW"/>
</dbReference>
<evidence type="ECO:0000313" key="15">
    <source>
        <dbReference type="Proteomes" id="UP000193411"/>
    </source>
</evidence>
<feature type="transmembrane region" description="Helical" evidence="10">
    <location>
        <begin position="898"/>
        <end position="917"/>
    </location>
</feature>
<dbReference type="SUPFAM" id="SSF81660">
    <property type="entry name" value="Metal cation-transporting ATPase, ATP-binding domain N"/>
    <property type="match status" value="1"/>
</dbReference>